<dbReference type="Pfam" id="PF00078">
    <property type="entry name" value="RVT_1"/>
    <property type="match status" value="1"/>
</dbReference>
<accession>A0AA38TJ20</accession>
<evidence type="ECO:0000256" key="1">
    <source>
        <dbReference type="SAM" id="Phobius"/>
    </source>
</evidence>
<dbReference type="CDD" id="cd01650">
    <property type="entry name" value="RT_nLTR_like"/>
    <property type="match status" value="1"/>
</dbReference>
<protein>
    <recommendedName>
        <fullName evidence="2">Reverse transcriptase domain-containing protein</fullName>
    </recommendedName>
</protein>
<dbReference type="PANTHER" id="PTHR33116:SF77">
    <property type="entry name" value="RNA-DIRECTED DNA POLYMERASE"/>
    <property type="match status" value="1"/>
</dbReference>
<dbReference type="AlphaFoldDB" id="A0AA38TJ20"/>
<dbReference type="EMBL" id="JARYMX010000002">
    <property type="protein sequence ID" value="KAJ9561855.1"/>
    <property type="molecule type" value="Genomic_DNA"/>
</dbReference>
<keyword evidence="1" id="KW-0472">Membrane</keyword>
<dbReference type="Proteomes" id="UP001172457">
    <property type="component" value="Chromosome 2"/>
</dbReference>
<keyword evidence="4" id="KW-1185">Reference proteome</keyword>
<organism evidence="3 4">
    <name type="scientific">Centaurea solstitialis</name>
    <name type="common">yellow star-thistle</name>
    <dbReference type="NCBI Taxonomy" id="347529"/>
    <lineage>
        <taxon>Eukaryota</taxon>
        <taxon>Viridiplantae</taxon>
        <taxon>Streptophyta</taxon>
        <taxon>Embryophyta</taxon>
        <taxon>Tracheophyta</taxon>
        <taxon>Spermatophyta</taxon>
        <taxon>Magnoliopsida</taxon>
        <taxon>eudicotyledons</taxon>
        <taxon>Gunneridae</taxon>
        <taxon>Pentapetalae</taxon>
        <taxon>asterids</taxon>
        <taxon>campanulids</taxon>
        <taxon>Asterales</taxon>
        <taxon>Asteraceae</taxon>
        <taxon>Carduoideae</taxon>
        <taxon>Cardueae</taxon>
        <taxon>Centaureinae</taxon>
        <taxon>Centaurea</taxon>
    </lineage>
</organism>
<sequence>MVRESEEFTRWITYLWNWVKGLISTSLSSKMKIRRSKTCFFAEFQLYKEQNLCHSCWSAKCANQLRQKSKEVYESRFLNFASVLYCFLFLFNKLYILFVFVKFLQDYLFSIVVKYRPISLLGSLYKANQLKQVIGNIIGPEQTAFIGGRNILDGPIIASEILSWAKKKHKKIFLFKVDFNKVFDSVNWAFLDDTLSKMNFCQKWRRWIHGCLSSAMASVLINGSPSREFHMRKGLRQGDPLAPYLSSQFCYEDIRVFHGMKLPNARPNITILQFTDDALFLGEWSRLNLTNLIRILRCFFLLSGLKINLSKSSLLGVGVDEAAVGSMARCLHCNPGSFPIKYLGLQVGGLRSSTSFRPDYQNGSSLSYGGRLILVKSIRGSLGTFYFSLFRVPLKILNKLESLRLNFFWGSKDGTRKIPWISWNVVCSDTDKGGHGVRSLKAMNLALLTKWWWRFKSEQNSLWKTVIQSLHSAHGGLNKTSTKGSFPGIWNNILKIHKDFNTINIPLASWFQEQALPNNQASKIKWALERNGKPSTTFSLPLGAPPLLLEQLGPPSVKILVWRFLHNRLPTKINLVKRGVALVSTLCPLCNSETEAHLFKDCRVTNRILREILAWWGVEENFISRGTTIFDGNGNTIMHGDKVISTFIRAIWRFRNGKIFGSSQHGIEDLIFNHLQAQSFFWIKQRSTLANFKYLWTKWCSSPLSCF</sequence>
<dbReference type="InterPro" id="IPR026960">
    <property type="entry name" value="RVT-Znf"/>
</dbReference>
<gene>
    <name evidence="3" type="ORF">OSB04_007015</name>
</gene>
<dbReference type="InterPro" id="IPR000477">
    <property type="entry name" value="RT_dom"/>
</dbReference>
<evidence type="ECO:0000259" key="2">
    <source>
        <dbReference type="PROSITE" id="PS50878"/>
    </source>
</evidence>
<reference evidence="3" key="1">
    <citation type="submission" date="2023-03" db="EMBL/GenBank/DDBJ databases">
        <title>Chromosome-scale reference genome and RAD-based genetic map of yellow starthistle (Centaurea solstitialis) reveal putative structural variation and QTLs associated with invader traits.</title>
        <authorList>
            <person name="Reatini B."/>
            <person name="Cang F.A."/>
            <person name="Jiang Q."/>
            <person name="Mckibben M.T.W."/>
            <person name="Barker M.S."/>
            <person name="Rieseberg L.H."/>
            <person name="Dlugosch K.M."/>
        </authorList>
    </citation>
    <scope>NUCLEOTIDE SEQUENCE</scope>
    <source>
        <strain evidence="3">CAN-66</strain>
        <tissue evidence="3">Leaf</tissue>
    </source>
</reference>
<feature type="transmembrane region" description="Helical" evidence="1">
    <location>
        <begin position="77"/>
        <end position="101"/>
    </location>
</feature>
<comment type="caution">
    <text evidence="3">The sequence shown here is derived from an EMBL/GenBank/DDBJ whole genome shotgun (WGS) entry which is preliminary data.</text>
</comment>
<dbReference type="PROSITE" id="PS50878">
    <property type="entry name" value="RT_POL"/>
    <property type="match status" value="1"/>
</dbReference>
<proteinExistence type="predicted"/>
<dbReference type="Pfam" id="PF13966">
    <property type="entry name" value="zf-RVT"/>
    <property type="match status" value="1"/>
</dbReference>
<keyword evidence="1" id="KW-1133">Transmembrane helix</keyword>
<evidence type="ECO:0000313" key="4">
    <source>
        <dbReference type="Proteomes" id="UP001172457"/>
    </source>
</evidence>
<feature type="domain" description="Reverse transcriptase" evidence="2">
    <location>
        <begin position="1"/>
        <end position="347"/>
    </location>
</feature>
<keyword evidence="1" id="KW-0812">Transmembrane</keyword>
<dbReference type="PANTHER" id="PTHR33116">
    <property type="entry name" value="REVERSE TRANSCRIPTASE ZINC-BINDING DOMAIN-CONTAINING PROTEIN-RELATED-RELATED"/>
    <property type="match status" value="1"/>
</dbReference>
<name>A0AA38TJ20_9ASTR</name>
<evidence type="ECO:0000313" key="3">
    <source>
        <dbReference type="EMBL" id="KAJ9561855.1"/>
    </source>
</evidence>